<dbReference type="InterPro" id="IPR036908">
    <property type="entry name" value="RlpA-like_sf"/>
</dbReference>
<evidence type="ECO:0000256" key="5">
    <source>
        <dbReference type="ARBA" id="ARBA00022801"/>
    </source>
</evidence>
<evidence type="ECO:0000256" key="1">
    <source>
        <dbReference type="ARBA" id="ARBA00000966"/>
    </source>
</evidence>
<feature type="domain" description="CBM1" evidence="11">
    <location>
        <begin position="130"/>
        <end position="166"/>
    </location>
</feature>
<keyword evidence="10" id="KW-0812">Transmembrane</keyword>
<keyword evidence="10" id="KW-1133">Transmembrane helix</keyword>
<dbReference type="Gene3D" id="2.40.40.10">
    <property type="entry name" value="RlpA-like domain"/>
    <property type="match status" value="1"/>
</dbReference>
<comment type="catalytic activity">
    <reaction evidence="1">
        <text>Endohydrolysis of (1-&gt;4)-beta-D-glucosidic linkages in cellulose, lichenin and cereal beta-D-glucans.</text>
        <dbReference type="EC" id="3.2.1.4"/>
    </reaction>
</comment>
<dbReference type="EMBL" id="CAJNOJ010000023">
    <property type="protein sequence ID" value="CAF0858023.1"/>
    <property type="molecule type" value="Genomic_DNA"/>
</dbReference>
<evidence type="ECO:0000256" key="8">
    <source>
        <dbReference type="ARBA" id="ARBA00023295"/>
    </source>
</evidence>
<dbReference type="GO" id="GO:0005576">
    <property type="term" value="C:extracellular region"/>
    <property type="evidence" value="ECO:0007669"/>
    <property type="project" value="InterPro"/>
</dbReference>
<evidence type="ECO:0000313" key="13">
    <source>
        <dbReference type="EMBL" id="CAF1283167.1"/>
    </source>
</evidence>
<evidence type="ECO:0000259" key="11">
    <source>
        <dbReference type="PROSITE" id="PS51164"/>
    </source>
</evidence>
<dbReference type="Proteomes" id="UP000663852">
    <property type="component" value="Unassembled WGS sequence"/>
</dbReference>
<dbReference type="GO" id="GO:0008810">
    <property type="term" value="F:cellulase activity"/>
    <property type="evidence" value="ECO:0007669"/>
    <property type="project" value="UniProtKB-EC"/>
</dbReference>
<sequence>MLLLNNAIYRFGTLVKGSIIELIRMIRLVYLAFLLHAWLNTCYATYINYIESAEYVPTNFSNVLLYDGSCSDCICQAFFSDNSSKYEVINCYTINRTCLLFPQFVSTTKIRINTNSKVISRQTLFSTTASCNNIYSQCGGSGWNGTTNCCSGLVCTYQNAWYSQCLSMVMTTSQSPITATYYDDGRQNTTTSIYWDCCKLSCGWPYKASVTNPARTCAQDGITTIDPNTQSYCNGGSSYLCIDQQPWNVSSTLSYGYAGGFIAGYSEWDWCCACYSLLFTSGAIAGKELIVQVVNTAYTSGNMFVLQVPGGGWGGSSNGCANQFSSNYSWGNQYGGFTDRANCSQLPSFLQAGCYWRFDWFMNAFNPIARFKAVTCPTALTAITGCVRQ</sequence>
<dbReference type="SMART" id="SM00236">
    <property type="entry name" value="fCBD"/>
    <property type="match status" value="1"/>
</dbReference>
<dbReference type="GO" id="GO:0030248">
    <property type="term" value="F:cellulose binding"/>
    <property type="evidence" value="ECO:0007669"/>
    <property type="project" value="InterPro"/>
</dbReference>
<protein>
    <recommendedName>
        <fullName evidence="3">cellulase</fullName>
        <ecNumber evidence="3">3.2.1.4</ecNumber>
    </recommendedName>
</protein>
<comment type="caution">
    <text evidence="12">The sequence shown here is derived from an EMBL/GenBank/DDBJ whole genome shotgun (WGS) entry which is preliminary data.</text>
</comment>
<keyword evidence="5" id="KW-0378">Hydrolase</keyword>
<dbReference type="PANTHER" id="PTHR39730:SF1">
    <property type="entry name" value="ENDOGLUCANASE 1"/>
    <property type="match status" value="1"/>
</dbReference>
<name>A0A813WA41_ADIRI</name>
<evidence type="ECO:0000313" key="12">
    <source>
        <dbReference type="EMBL" id="CAF0858023.1"/>
    </source>
</evidence>
<evidence type="ECO:0000256" key="7">
    <source>
        <dbReference type="ARBA" id="ARBA00023277"/>
    </source>
</evidence>
<keyword evidence="6" id="KW-0136">Cellulose degradation</keyword>
<dbReference type="EMBL" id="CAJNOR010002358">
    <property type="protein sequence ID" value="CAF1283167.1"/>
    <property type="molecule type" value="Genomic_DNA"/>
</dbReference>
<organism evidence="12 15">
    <name type="scientific">Adineta ricciae</name>
    <name type="common">Rotifer</name>
    <dbReference type="NCBI Taxonomy" id="249248"/>
    <lineage>
        <taxon>Eukaryota</taxon>
        <taxon>Metazoa</taxon>
        <taxon>Spiralia</taxon>
        <taxon>Gnathifera</taxon>
        <taxon>Rotifera</taxon>
        <taxon>Eurotatoria</taxon>
        <taxon>Bdelloidea</taxon>
        <taxon>Adinetida</taxon>
        <taxon>Adinetidae</taxon>
        <taxon>Adineta</taxon>
    </lineage>
</organism>
<keyword evidence="8" id="KW-0326">Glycosidase</keyword>
<dbReference type="SUPFAM" id="SSF57180">
    <property type="entry name" value="Cellulose-binding domain"/>
    <property type="match status" value="1"/>
</dbReference>
<dbReference type="PANTHER" id="PTHR39730">
    <property type="entry name" value="ENDOGLUCANASE 1"/>
    <property type="match status" value="1"/>
</dbReference>
<dbReference type="InterPro" id="IPR000254">
    <property type="entry name" value="CBD"/>
</dbReference>
<keyword evidence="7" id="KW-0119">Carbohydrate metabolism</keyword>
<evidence type="ECO:0000256" key="6">
    <source>
        <dbReference type="ARBA" id="ARBA00023001"/>
    </source>
</evidence>
<feature type="transmembrane region" description="Helical" evidence="10">
    <location>
        <begin position="28"/>
        <end position="49"/>
    </location>
</feature>
<dbReference type="SUPFAM" id="SSF50685">
    <property type="entry name" value="Barwin-like endoglucanases"/>
    <property type="match status" value="1"/>
</dbReference>
<keyword evidence="4" id="KW-0732">Signal</keyword>
<evidence type="ECO:0000256" key="10">
    <source>
        <dbReference type="SAM" id="Phobius"/>
    </source>
</evidence>
<evidence type="ECO:0000256" key="9">
    <source>
        <dbReference type="ARBA" id="ARBA00023326"/>
    </source>
</evidence>
<keyword evidence="9" id="KW-0624">Polysaccharide degradation</keyword>
<evidence type="ECO:0000256" key="2">
    <source>
        <dbReference type="ARBA" id="ARBA00007793"/>
    </source>
</evidence>
<keyword evidence="14" id="KW-1185">Reference proteome</keyword>
<gene>
    <name evidence="12" type="ORF">EDS130_LOCUS7662</name>
    <name evidence="13" type="ORF">XAT740_LOCUS27929</name>
</gene>
<dbReference type="PROSITE" id="PS51164">
    <property type="entry name" value="CBM1_2"/>
    <property type="match status" value="1"/>
</dbReference>
<dbReference type="InterPro" id="IPR000334">
    <property type="entry name" value="Glyco_hydro_45"/>
</dbReference>
<dbReference type="Pfam" id="PF02015">
    <property type="entry name" value="Glyco_hydro_45"/>
    <property type="match status" value="1"/>
</dbReference>
<evidence type="ECO:0000256" key="3">
    <source>
        <dbReference type="ARBA" id="ARBA00012601"/>
    </source>
</evidence>
<evidence type="ECO:0000313" key="15">
    <source>
        <dbReference type="Proteomes" id="UP000663852"/>
    </source>
</evidence>
<dbReference type="GO" id="GO:0030245">
    <property type="term" value="P:cellulose catabolic process"/>
    <property type="evidence" value="ECO:0007669"/>
    <property type="project" value="UniProtKB-KW"/>
</dbReference>
<reference evidence="12" key="1">
    <citation type="submission" date="2021-02" db="EMBL/GenBank/DDBJ databases">
        <authorList>
            <person name="Nowell W R."/>
        </authorList>
    </citation>
    <scope>NUCLEOTIDE SEQUENCE</scope>
</reference>
<dbReference type="Proteomes" id="UP000663828">
    <property type="component" value="Unassembled WGS sequence"/>
</dbReference>
<dbReference type="InterPro" id="IPR035971">
    <property type="entry name" value="CBD_sf"/>
</dbReference>
<dbReference type="EC" id="3.2.1.4" evidence="3"/>
<evidence type="ECO:0000256" key="4">
    <source>
        <dbReference type="ARBA" id="ARBA00022729"/>
    </source>
</evidence>
<comment type="similarity">
    <text evidence="2">Belongs to the glycosyl hydrolase 45 (cellulase K) family.</text>
</comment>
<dbReference type="OrthoDB" id="10035502at2759"/>
<dbReference type="AlphaFoldDB" id="A0A813WA41"/>
<accession>A0A813WA41</accession>
<dbReference type="Pfam" id="PF00734">
    <property type="entry name" value="CBM_1"/>
    <property type="match status" value="1"/>
</dbReference>
<dbReference type="PROSITE" id="PS00562">
    <property type="entry name" value="CBM1_1"/>
    <property type="match status" value="1"/>
</dbReference>
<evidence type="ECO:0000313" key="14">
    <source>
        <dbReference type="Proteomes" id="UP000663828"/>
    </source>
</evidence>
<proteinExistence type="inferred from homology"/>
<dbReference type="InterPro" id="IPR052288">
    <property type="entry name" value="GH45_Enzymes"/>
</dbReference>
<keyword evidence="10" id="KW-0472">Membrane</keyword>